<dbReference type="EMBL" id="AVOT02098652">
    <property type="protein sequence ID" value="MBW0576557.1"/>
    <property type="molecule type" value="Genomic_DNA"/>
</dbReference>
<keyword evidence="3" id="KW-1185">Reference proteome</keyword>
<accession>A0A9Q3KB38</accession>
<sequence length="148" mass="16334">MIPVQHALPARQKRFKDRAQAVLTPTLRAPLYGTPAVPQLRANLDRGQNLQGEALSIQEGFGEDDEEQEENSVEEEESYGTEGFSFPVWESQGTVGPTLAQYNKPTSYQSEPSLLAIMPQRTQIMANLKSASSSEASRPLAFKTSDCF</sequence>
<organism evidence="2 3">
    <name type="scientific">Austropuccinia psidii MF-1</name>
    <dbReference type="NCBI Taxonomy" id="1389203"/>
    <lineage>
        <taxon>Eukaryota</taxon>
        <taxon>Fungi</taxon>
        <taxon>Dikarya</taxon>
        <taxon>Basidiomycota</taxon>
        <taxon>Pucciniomycotina</taxon>
        <taxon>Pucciniomycetes</taxon>
        <taxon>Pucciniales</taxon>
        <taxon>Sphaerophragmiaceae</taxon>
        <taxon>Austropuccinia</taxon>
    </lineage>
</organism>
<gene>
    <name evidence="2" type="ORF">O181_116272</name>
</gene>
<feature type="region of interest" description="Disordered" evidence="1">
    <location>
        <begin position="47"/>
        <end position="87"/>
    </location>
</feature>
<dbReference type="Proteomes" id="UP000765509">
    <property type="component" value="Unassembled WGS sequence"/>
</dbReference>
<evidence type="ECO:0000256" key="1">
    <source>
        <dbReference type="SAM" id="MobiDB-lite"/>
    </source>
</evidence>
<evidence type="ECO:0000313" key="3">
    <source>
        <dbReference type="Proteomes" id="UP000765509"/>
    </source>
</evidence>
<name>A0A9Q3KB38_9BASI</name>
<comment type="caution">
    <text evidence="2">The sequence shown here is derived from an EMBL/GenBank/DDBJ whole genome shotgun (WGS) entry which is preliminary data.</text>
</comment>
<protein>
    <submittedName>
        <fullName evidence="2">Uncharacterized protein</fullName>
    </submittedName>
</protein>
<reference evidence="2" key="1">
    <citation type="submission" date="2021-03" db="EMBL/GenBank/DDBJ databases">
        <title>Draft genome sequence of rust myrtle Austropuccinia psidii MF-1, a brazilian biotype.</title>
        <authorList>
            <person name="Quecine M.C."/>
            <person name="Pachon D.M.R."/>
            <person name="Bonatelli M.L."/>
            <person name="Correr F.H."/>
            <person name="Franceschini L.M."/>
            <person name="Leite T.F."/>
            <person name="Margarido G.R.A."/>
            <person name="Almeida C.A."/>
            <person name="Ferrarezi J.A."/>
            <person name="Labate C.A."/>
        </authorList>
    </citation>
    <scope>NUCLEOTIDE SEQUENCE</scope>
    <source>
        <strain evidence="2">MF-1</strain>
    </source>
</reference>
<dbReference type="AlphaFoldDB" id="A0A9Q3KB38"/>
<evidence type="ECO:0000313" key="2">
    <source>
        <dbReference type="EMBL" id="MBW0576557.1"/>
    </source>
</evidence>
<proteinExistence type="predicted"/>
<feature type="compositionally biased region" description="Acidic residues" evidence="1">
    <location>
        <begin position="61"/>
        <end position="79"/>
    </location>
</feature>